<proteinExistence type="predicted"/>
<keyword evidence="2" id="KW-1185">Reference proteome</keyword>
<gene>
    <name evidence="1" type="ORF">F0415_05925</name>
</gene>
<comment type="caution">
    <text evidence="1">The sequence shown here is derived from an EMBL/GenBank/DDBJ whole genome shotgun (WGS) entry which is preliminary data.</text>
</comment>
<reference evidence="1 2" key="2">
    <citation type="submission" date="2019-09" db="EMBL/GenBank/DDBJ databases">
        <authorList>
            <person name="Mazur A."/>
        </authorList>
    </citation>
    <scope>NUCLEOTIDE SEQUENCE [LARGE SCALE GENOMIC DNA]</scope>
    <source>
        <strain evidence="1 2">3729k</strain>
    </source>
</reference>
<name>A0A5B2ZEI5_9GAMM</name>
<reference evidence="1 2" key="1">
    <citation type="submission" date="2019-09" db="EMBL/GenBank/DDBJ databases">
        <title>Arenimonas chukotkensis sp. nov., a bacterium isolated from Chukotka hot spring, Arctic region, Russia.</title>
        <authorList>
            <person name="Zayulina K.S."/>
            <person name="Prokofeva M.I."/>
            <person name="Elcheninov A.G."/>
            <person name="Novikov A."/>
            <person name="Kochetkova T.V."/>
            <person name="Kublanov I.V."/>
        </authorList>
    </citation>
    <scope>NUCLEOTIDE SEQUENCE [LARGE SCALE GENOMIC DNA]</scope>
    <source>
        <strain evidence="1 2">3729k</strain>
    </source>
</reference>
<evidence type="ECO:0000313" key="1">
    <source>
        <dbReference type="EMBL" id="KAA2285482.1"/>
    </source>
</evidence>
<accession>A0A5B2ZEI5</accession>
<dbReference type="EMBL" id="VUOD01000003">
    <property type="protein sequence ID" value="KAA2285482.1"/>
    <property type="molecule type" value="Genomic_DNA"/>
</dbReference>
<protein>
    <submittedName>
        <fullName evidence="1">Uncharacterized protein</fullName>
    </submittedName>
</protein>
<evidence type="ECO:0000313" key="2">
    <source>
        <dbReference type="Proteomes" id="UP000322165"/>
    </source>
</evidence>
<organism evidence="1 2">
    <name type="scientific">Arenimonas fontis</name>
    <dbReference type="NCBI Taxonomy" id="2608255"/>
    <lineage>
        <taxon>Bacteria</taxon>
        <taxon>Pseudomonadati</taxon>
        <taxon>Pseudomonadota</taxon>
        <taxon>Gammaproteobacteria</taxon>
        <taxon>Lysobacterales</taxon>
        <taxon>Lysobacteraceae</taxon>
        <taxon>Arenimonas</taxon>
    </lineage>
</organism>
<dbReference type="Proteomes" id="UP000322165">
    <property type="component" value="Unassembled WGS sequence"/>
</dbReference>
<sequence>MPRIAPTLFDSITRESVIRRVRFLRNAYRLDWLVEQACFNQPALDCLPDEQLGALLRDLETARECIAEGIPFEDADLIRSTADQLPDFDSA</sequence>
<dbReference type="AlphaFoldDB" id="A0A5B2ZEI5"/>